<evidence type="ECO:0000313" key="2">
    <source>
        <dbReference type="EMBL" id="MDO7786261.1"/>
    </source>
</evidence>
<feature type="transmembrane region" description="Helical" evidence="1">
    <location>
        <begin position="12"/>
        <end position="36"/>
    </location>
</feature>
<accession>A0AAW7ZB07</accession>
<dbReference type="EMBL" id="JARPTC010000004">
    <property type="protein sequence ID" value="MDO7786261.1"/>
    <property type="molecule type" value="Genomic_DNA"/>
</dbReference>
<keyword evidence="3" id="KW-1185">Reference proteome</keyword>
<dbReference type="RefSeq" id="WP_304541183.1">
    <property type="nucleotide sequence ID" value="NZ_JARPTC010000004.1"/>
</dbReference>
<reference evidence="2" key="1">
    <citation type="journal article" date="2023" name="J. Hazard. Mater.">
        <title>Anaerobic biodegradation of pyrene and benzo[a]pyrene by a new sulfate-reducing Desulforamulus aquiferis strain DSA.</title>
        <authorList>
            <person name="Zhang Z."/>
            <person name="Sun J."/>
            <person name="Gong X."/>
            <person name="Wang C."/>
            <person name="Wang H."/>
        </authorList>
    </citation>
    <scope>NUCLEOTIDE SEQUENCE</scope>
    <source>
        <strain evidence="2">DSA</strain>
    </source>
</reference>
<keyword evidence="1" id="KW-0472">Membrane</keyword>
<proteinExistence type="predicted"/>
<sequence>MSRTFKTGKGPGVLLIILLAGGVAGSALGDALAAYLPILKNYTTIGFSNTTFNLHFLKLTFGLTMSLGAMTGIGILLGFLAYRRL</sequence>
<reference evidence="2" key="2">
    <citation type="submission" date="2023-03" db="EMBL/GenBank/DDBJ databases">
        <authorList>
            <person name="Zhang Z."/>
        </authorList>
    </citation>
    <scope>NUCLEOTIDE SEQUENCE</scope>
    <source>
        <strain evidence="2">DSA</strain>
    </source>
</reference>
<evidence type="ECO:0000256" key="1">
    <source>
        <dbReference type="SAM" id="Phobius"/>
    </source>
</evidence>
<name>A0AAW7ZB07_9FIRM</name>
<feature type="transmembrane region" description="Helical" evidence="1">
    <location>
        <begin position="56"/>
        <end position="82"/>
    </location>
</feature>
<dbReference type="Pfam" id="PF14209">
    <property type="entry name" value="DUF4321"/>
    <property type="match status" value="1"/>
</dbReference>
<gene>
    <name evidence="2" type="ORF">P6N53_03365</name>
</gene>
<dbReference type="Proteomes" id="UP001172911">
    <property type="component" value="Unassembled WGS sequence"/>
</dbReference>
<protein>
    <submittedName>
        <fullName evidence="2">DUF4321 domain-containing protein</fullName>
    </submittedName>
</protein>
<evidence type="ECO:0000313" key="3">
    <source>
        <dbReference type="Proteomes" id="UP001172911"/>
    </source>
</evidence>
<comment type="caution">
    <text evidence="2">The sequence shown here is derived from an EMBL/GenBank/DDBJ whole genome shotgun (WGS) entry which is preliminary data.</text>
</comment>
<organism evidence="2 3">
    <name type="scientific">Desulforamulus aquiferis</name>
    <dbReference type="NCBI Taxonomy" id="1397668"/>
    <lineage>
        <taxon>Bacteria</taxon>
        <taxon>Bacillati</taxon>
        <taxon>Bacillota</taxon>
        <taxon>Clostridia</taxon>
        <taxon>Eubacteriales</taxon>
        <taxon>Peptococcaceae</taxon>
        <taxon>Desulforamulus</taxon>
    </lineage>
</organism>
<keyword evidence="1" id="KW-1133">Transmembrane helix</keyword>
<dbReference type="InterPro" id="IPR025470">
    <property type="entry name" value="DUF4321"/>
</dbReference>
<keyword evidence="1" id="KW-0812">Transmembrane</keyword>
<dbReference type="AlphaFoldDB" id="A0AAW7ZB07"/>